<dbReference type="PANTHER" id="PTHR30450">
    <property type="entry name" value="ABC TRANSPORTER PERMEASE"/>
    <property type="match status" value="1"/>
</dbReference>
<organism evidence="13 14">
    <name type="scientific">Caballeronia insecticola</name>
    <dbReference type="NCBI Taxonomy" id="758793"/>
    <lineage>
        <taxon>Bacteria</taxon>
        <taxon>Pseudomonadati</taxon>
        <taxon>Pseudomonadota</taxon>
        <taxon>Betaproteobacteria</taxon>
        <taxon>Burkholderiales</taxon>
        <taxon>Burkholderiaceae</taxon>
        <taxon>Caballeronia</taxon>
    </lineage>
</organism>
<feature type="transmembrane region" description="Helical" evidence="11">
    <location>
        <begin position="200"/>
        <end position="221"/>
    </location>
</feature>
<dbReference type="SUPFAM" id="SSF161098">
    <property type="entry name" value="MetI-like"/>
    <property type="match status" value="1"/>
</dbReference>
<proteinExistence type="inferred from homology"/>
<evidence type="ECO:0000256" key="3">
    <source>
        <dbReference type="ARBA" id="ARBA00022448"/>
    </source>
</evidence>
<evidence type="ECO:0000313" key="13">
    <source>
        <dbReference type="EMBL" id="BAO94054.1"/>
    </source>
</evidence>
<comment type="similarity">
    <text evidence="2">Belongs to the binding-protein-dependent transport system permease family. HisMQ subfamily.</text>
</comment>
<geneLocation type="plasmid" evidence="13 14">
    <name>p2</name>
</geneLocation>
<dbReference type="PANTHER" id="PTHR30450:SF5">
    <property type="entry name" value="HISTIDINE TRANSPORT SYSTEM PERMEASE PROTEIN HISM"/>
    <property type="match status" value="1"/>
</dbReference>
<evidence type="ECO:0000259" key="12">
    <source>
        <dbReference type="PROSITE" id="PS50928"/>
    </source>
</evidence>
<dbReference type="NCBIfam" id="TIGR01726">
    <property type="entry name" value="HEQRo_perm_3TM"/>
    <property type="match status" value="1"/>
</dbReference>
<evidence type="ECO:0000256" key="11">
    <source>
        <dbReference type="RuleBase" id="RU363032"/>
    </source>
</evidence>
<dbReference type="GO" id="GO:0043190">
    <property type="term" value="C:ATP-binding cassette (ABC) transporter complex"/>
    <property type="evidence" value="ECO:0007669"/>
    <property type="project" value="InterPro"/>
</dbReference>
<dbReference type="FunFam" id="1.10.3720.10:FF:000012">
    <property type="entry name" value="Histidine ABC transporter permease HisM"/>
    <property type="match status" value="1"/>
</dbReference>
<reference evidence="13 14" key="1">
    <citation type="journal article" date="2013" name="Genome Announc.">
        <title>Complete Genome Sequence of Burkholderia sp. Strain RPE64, Bacterial Symbiont of the Bean Bug Riptortus pedestris.</title>
        <authorList>
            <person name="Shibata T.F."/>
            <person name="Maeda T."/>
            <person name="Nikoh N."/>
            <person name="Yamaguchi K."/>
            <person name="Oshima K."/>
            <person name="Hattori M."/>
            <person name="Nishiyama T."/>
            <person name="Hasebe M."/>
            <person name="Fukatsu T."/>
            <person name="Kikuchi Y."/>
            <person name="Shigenobu S."/>
        </authorList>
    </citation>
    <scope>NUCLEOTIDE SEQUENCE [LARGE SCALE GENOMIC DNA]</scope>
    <source>
        <plasmid evidence="13 14">p2</plasmid>
    </source>
</reference>
<evidence type="ECO:0000256" key="9">
    <source>
        <dbReference type="ARBA" id="ARBA00039779"/>
    </source>
</evidence>
<keyword evidence="7 11" id="KW-1133">Transmembrane helix</keyword>
<sequence>MIDVFREYWRNYLYTDGYQFTGLIITIWLLVFSVVLGSALAVPMAVARNAENRLVARAVWLYTYLFRGTPLFVQLLLCYTGVFSLNVIRNHELTNAFFRDGMHCSLLVFVLNTCAYTTEIFAGAIRATPAGEIEAGLAAGMSRLQLYLHVILPSALRRSLPSYSNEVILVFHSTSVAFAATVPDLLKVARDVNSATYQSFAAFGIAFLLYSAITFALVWLFRQAENRWLAYLKPQND</sequence>
<protein>
    <recommendedName>
        <fullName evidence="9">Histidine/lysine/arginine/ornithine transport system permease protein HisM</fullName>
    </recommendedName>
</protein>
<keyword evidence="4" id="KW-1003">Cell membrane</keyword>
<gene>
    <name evidence="13" type="ORF">BRPE64_ECDS01720</name>
</gene>
<comment type="subunit">
    <text evidence="10">The HisPMQJ complex is composed of two ATP-binding proteins (HisP), two transmembrane proteins (HisM and HisQ) and a solute-binding protein (HisJ). The HisPMQ-ArgT complex is composed of two ATP-binding proteins (HisP), two transmembrane proteins (HisM and HisQ) and a solute-binding protein (ArgT).</text>
</comment>
<dbReference type="GO" id="GO:0006865">
    <property type="term" value="P:amino acid transport"/>
    <property type="evidence" value="ECO:0007669"/>
    <property type="project" value="TreeGrafter"/>
</dbReference>
<dbReference type="Pfam" id="PF00528">
    <property type="entry name" value="BPD_transp_1"/>
    <property type="match status" value="1"/>
</dbReference>
<dbReference type="CDD" id="cd06261">
    <property type="entry name" value="TM_PBP2"/>
    <property type="match status" value="1"/>
</dbReference>
<dbReference type="Gene3D" id="1.10.3720.10">
    <property type="entry name" value="MetI-like"/>
    <property type="match status" value="1"/>
</dbReference>
<dbReference type="RefSeq" id="WP_044044125.1">
    <property type="nucleotide sequence ID" value="NC_021295.1"/>
</dbReference>
<dbReference type="EMBL" id="AP013062">
    <property type="protein sequence ID" value="BAO94054.1"/>
    <property type="molecule type" value="Genomic_DNA"/>
</dbReference>
<evidence type="ECO:0000256" key="5">
    <source>
        <dbReference type="ARBA" id="ARBA00022519"/>
    </source>
</evidence>
<dbReference type="InterPro" id="IPR035906">
    <property type="entry name" value="MetI-like_sf"/>
</dbReference>
<feature type="transmembrane region" description="Helical" evidence="11">
    <location>
        <begin position="20"/>
        <end position="47"/>
    </location>
</feature>
<keyword evidence="13" id="KW-0614">Plasmid</keyword>
<dbReference type="InterPro" id="IPR000515">
    <property type="entry name" value="MetI-like"/>
</dbReference>
<dbReference type="PROSITE" id="PS50928">
    <property type="entry name" value="ABC_TM1"/>
    <property type="match status" value="1"/>
</dbReference>
<dbReference type="InterPro" id="IPR051322">
    <property type="entry name" value="AA_ABC_Transporter_Permease"/>
</dbReference>
<keyword evidence="3 11" id="KW-0813">Transport</keyword>
<feature type="transmembrane region" description="Helical" evidence="11">
    <location>
        <begin position="105"/>
        <end position="125"/>
    </location>
</feature>
<dbReference type="InterPro" id="IPR010065">
    <property type="entry name" value="AA_ABC_transptr_permease_3TM"/>
</dbReference>
<evidence type="ECO:0000256" key="1">
    <source>
        <dbReference type="ARBA" id="ARBA00004429"/>
    </source>
</evidence>
<name>A0A060PQW2_9BURK</name>
<feature type="domain" description="ABC transmembrane type-1" evidence="12">
    <location>
        <begin position="23"/>
        <end position="218"/>
    </location>
</feature>
<feature type="transmembrane region" description="Helical" evidence="11">
    <location>
        <begin position="59"/>
        <end position="85"/>
    </location>
</feature>
<dbReference type="GO" id="GO:0022857">
    <property type="term" value="F:transmembrane transporter activity"/>
    <property type="evidence" value="ECO:0007669"/>
    <property type="project" value="InterPro"/>
</dbReference>
<evidence type="ECO:0000313" key="14">
    <source>
        <dbReference type="Proteomes" id="UP000013966"/>
    </source>
</evidence>
<dbReference type="HOGENOM" id="CLU_019602_1_4_4"/>
<evidence type="ECO:0000256" key="6">
    <source>
        <dbReference type="ARBA" id="ARBA00022692"/>
    </source>
</evidence>
<dbReference type="OrthoDB" id="7026155at2"/>
<reference evidence="13 14" key="2">
    <citation type="journal article" date="2018" name="Int. J. Syst. Evol. Microbiol.">
        <title>Burkholderia insecticola sp. nov., a gut symbiotic bacterium of the bean bug Riptortus pedestris.</title>
        <authorList>
            <person name="Takeshita K."/>
            <person name="Tamaki H."/>
            <person name="Ohbayashi T."/>
            <person name="Meng X.-Y."/>
            <person name="Sone T."/>
            <person name="Mitani Y."/>
            <person name="Peeters C."/>
            <person name="Kikuchi Y."/>
            <person name="Vandamme P."/>
        </authorList>
    </citation>
    <scope>NUCLEOTIDE SEQUENCE [LARGE SCALE GENOMIC DNA]</scope>
    <source>
        <strain evidence="13">RPE64</strain>
        <plasmid evidence="13 14">p2</plasmid>
    </source>
</reference>
<dbReference type="Proteomes" id="UP000013966">
    <property type="component" value="Plasmid p2"/>
</dbReference>
<evidence type="ECO:0000256" key="10">
    <source>
        <dbReference type="ARBA" id="ARBA00046835"/>
    </source>
</evidence>
<evidence type="ECO:0000256" key="2">
    <source>
        <dbReference type="ARBA" id="ARBA00010072"/>
    </source>
</evidence>
<keyword evidence="14" id="KW-1185">Reference proteome</keyword>
<evidence type="ECO:0000256" key="4">
    <source>
        <dbReference type="ARBA" id="ARBA00022475"/>
    </source>
</evidence>
<keyword evidence="6 11" id="KW-0812">Transmembrane</keyword>
<dbReference type="NCBIfam" id="NF011651">
    <property type="entry name" value="PRK15069.1"/>
    <property type="match status" value="1"/>
</dbReference>
<evidence type="ECO:0000256" key="7">
    <source>
        <dbReference type="ARBA" id="ARBA00022989"/>
    </source>
</evidence>
<evidence type="ECO:0000256" key="8">
    <source>
        <dbReference type="ARBA" id="ARBA00023136"/>
    </source>
</evidence>
<comment type="subcellular location">
    <subcellularLocation>
        <location evidence="1">Cell inner membrane</location>
        <topology evidence="1">Multi-pass membrane protein</topology>
    </subcellularLocation>
    <subcellularLocation>
        <location evidence="11">Cell membrane</location>
        <topology evidence="11">Multi-pass membrane protein</topology>
    </subcellularLocation>
</comment>
<dbReference type="KEGG" id="buo:BRPE64_ECDS01720"/>
<keyword evidence="8 11" id="KW-0472">Membrane</keyword>
<keyword evidence="5" id="KW-0997">Cell inner membrane</keyword>
<accession>A0A060PQW2</accession>
<dbReference type="AlphaFoldDB" id="A0A060PQW2"/>